<gene>
    <name evidence="4" type="ORF">IFM89_025250</name>
</gene>
<protein>
    <recommendedName>
        <fullName evidence="6">Pentatricopeptide repeat-containing protein</fullName>
    </recommendedName>
</protein>
<dbReference type="InterPro" id="IPR011990">
    <property type="entry name" value="TPR-like_helical_dom_sf"/>
</dbReference>
<evidence type="ECO:0000313" key="5">
    <source>
        <dbReference type="Proteomes" id="UP000631114"/>
    </source>
</evidence>
<dbReference type="InterPro" id="IPR002885">
    <property type="entry name" value="PPR_rpt"/>
</dbReference>
<keyword evidence="2" id="KW-0677">Repeat</keyword>
<evidence type="ECO:0000313" key="4">
    <source>
        <dbReference type="EMBL" id="KAF9610840.1"/>
    </source>
</evidence>
<organism evidence="4 5">
    <name type="scientific">Coptis chinensis</name>
    <dbReference type="NCBI Taxonomy" id="261450"/>
    <lineage>
        <taxon>Eukaryota</taxon>
        <taxon>Viridiplantae</taxon>
        <taxon>Streptophyta</taxon>
        <taxon>Embryophyta</taxon>
        <taxon>Tracheophyta</taxon>
        <taxon>Spermatophyta</taxon>
        <taxon>Magnoliopsida</taxon>
        <taxon>Ranunculales</taxon>
        <taxon>Ranunculaceae</taxon>
        <taxon>Coptidoideae</taxon>
        <taxon>Coptis</taxon>
    </lineage>
</organism>
<reference evidence="4 5" key="1">
    <citation type="submission" date="2020-10" db="EMBL/GenBank/DDBJ databases">
        <title>The Coptis chinensis genome and diversification of protoberbering-type alkaloids.</title>
        <authorList>
            <person name="Wang B."/>
            <person name="Shu S."/>
            <person name="Song C."/>
            <person name="Liu Y."/>
        </authorList>
    </citation>
    <scope>NUCLEOTIDE SEQUENCE [LARGE SCALE GENOMIC DNA]</scope>
    <source>
        <strain evidence="4">HL-2020</strain>
        <tissue evidence="4">Leaf</tissue>
    </source>
</reference>
<dbReference type="Gene3D" id="1.25.40.10">
    <property type="entry name" value="Tetratricopeptide repeat domain"/>
    <property type="match status" value="1"/>
</dbReference>
<dbReference type="PANTHER" id="PTHR45717">
    <property type="entry name" value="OS12G0527900 PROTEIN"/>
    <property type="match status" value="1"/>
</dbReference>
<dbReference type="OrthoDB" id="1890565at2759"/>
<evidence type="ECO:0000256" key="1">
    <source>
        <dbReference type="ARBA" id="ARBA00007626"/>
    </source>
</evidence>
<dbReference type="GO" id="GO:0005739">
    <property type="term" value="C:mitochondrion"/>
    <property type="evidence" value="ECO:0007669"/>
    <property type="project" value="TreeGrafter"/>
</dbReference>
<dbReference type="PROSITE" id="PS51375">
    <property type="entry name" value="PPR"/>
    <property type="match status" value="1"/>
</dbReference>
<keyword evidence="5" id="KW-1185">Reference proteome</keyword>
<dbReference type="AlphaFoldDB" id="A0A835LX66"/>
<name>A0A835LX66_9MAGN</name>
<accession>A0A835LX66</accession>
<dbReference type="EMBL" id="JADFTS010000004">
    <property type="protein sequence ID" value="KAF9610840.1"/>
    <property type="molecule type" value="Genomic_DNA"/>
</dbReference>
<evidence type="ECO:0000256" key="3">
    <source>
        <dbReference type="PROSITE-ProRule" id="PRU00708"/>
    </source>
</evidence>
<feature type="repeat" description="PPR" evidence="3">
    <location>
        <begin position="97"/>
        <end position="131"/>
    </location>
</feature>
<dbReference type="SUPFAM" id="SSF48452">
    <property type="entry name" value="TPR-like"/>
    <property type="match status" value="1"/>
</dbReference>
<dbReference type="Proteomes" id="UP000631114">
    <property type="component" value="Unassembled WGS sequence"/>
</dbReference>
<dbReference type="GO" id="GO:0003729">
    <property type="term" value="F:mRNA binding"/>
    <property type="evidence" value="ECO:0007669"/>
    <property type="project" value="UniProtKB-ARBA"/>
</dbReference>
<comment type="similarity">
    <text evidence="1">Belongs to the PPR family. P subfamily.</text>
</comment>
<proteinExistence type="inferred from homology"/>
<dbReference type="Pfam" id="PF01535">
    <property type="entry name" value="PPR"/>
    <property type="match status" value="1"/>
</dbReference>
<dbReference type="NCBIfam" id="TIGR00756">
    <property type="entry name" value="PPR"/>
    <property type="match status" value="1"/>
</dbReference>
<evidence type="ECO:0000256" key="2">
    <source>
        <dbReference type="ARBA" id="ARBA00022737"/>
    </source>
</evidence>
<sequence>MSAYVANSNIEGLEKAFQSMEVDPNIVIDWNCYVIAANGYIKVGLIGKALEILKKSEKLITMKQRRVAYVSLLTGYDDIAGAEKFLEEWESGNTFYDIRVPNLLIVAYCKYGLVEKAEKLINMTVEKGKKPFANSWDYLATCYVEANQFPKALKAMESAFLARRPRWTPNRDTLTACLEYLKQQGDAEKTEEFVSTWGSQSYVN</sequence>
<comment type="caution">
    <text evidence="4">The sequence shown here is derived from an EMBL/GenBank/DDBJ whole genome shotgun (WGS) entry which is preliminary data.</text>
</comment>
<evidence type="ECO:0008006" key="6">
    <source>
        <dbReference type="Google" id="ProtNLM"/>
    </source>
</evidence>
<dbReference type="PANTHER" id="PTHR45717:SF10">
    <property type="entry name" value="OS10G0501000 PROTEIN"/>
    <property type="match status" value="1"/>
</dbReference>